<dbReference type="EMBL" id="CAJVRL010000127">
    <property type="protein sequence ID" value="CAG8962051.1"/>
    <property type="molecule type" value="Genomic_DNA"/>
</dbReference>
<dbReference type="PANTHER" id="PTHR37792:SF1">
    <property type="entry name" value="RIBONUCLEASE MRP PROTEIN SUBUNIT RMP1"/>
    <property type="match status" value="1"/>
</dbReference>
<dbReference type="InterPro" id="IPR047205">
    <property type="entry name" value="RMP1"/>
</dbReference>
<dbReference type="GO" id="GO:0000466">
    <property type="term" value="P:maturation of 5.8S rRNA from tricistronic rRNA transcript (SSU-rRNA, 5.8S rRNA, LSU-rRNA)"/>
    <property type="evidence" value="ECO:0007669"/>
    <property type="project" value="TreeGrafter"/>
</dbReference>
<dbReference type="Proteomes" id="UP000696280">
    <property type="component" value="Unassembled WGS sequence"/>
</dbReference>
<proteinExistence type="predicted"/>
<dbReference type="PANTHER" id="PTHR37792">
    <property type="entry name" value="RIBONUCLEASE MRP PROTEIN SUBUNIT RMP1"/>
    <property type="match status" value="1"/>
</dbReference>
<dbReference type="GO" id="GO:0000294">
    <property type="term" value="P:nuclear-transcribed mRNA catabolic process, RNase MRP-dependent"/>
    <property type="evidence" value="ECO:0007669"/>
    <property type="project" value="TreeGrafter"/>
</dbReference>
<evidence type="ECO:0000259" key="2">
    <source>
        <dbReference type="Pfam" id="PF20945"/>
    </source>
</evidence>
<accession>A0A9N9L856</accession>
<dbReference type="GO" id="GO:0042134">
    <property type="term" value="F:rRNA primary transcript binding"/>
    <property type="evidence" value="ECO:0007669"/>
    <property type="project" value="InterPro"/>
</dbReference>
<feature type="domain" description="RNase MRP protein 1 RNA binding" evidence="2">
    <location>
        <begin position="28"/>
        <end position="73"/>
    </location>
</feature>
<dbReference type="Pfam" id="PF20945">
    <property type="entry name" value="RMP1"/>
    <property type="match status" value="1"/>
</dbReference>
<keyword evidence="4" id="KW-1185">Reference proteome</keyword>
<reference evidence="3" key="1">
    <citation type="submission" date="2021-07" db="EMBL/GenBank/DDBJ databases">
        <authorList>
            <person name="Durling M."/>
        </authorList>
    </citation>
    <scope>NUCLEOTIDE SEQUENCE</scope>
</reference>
<dbReference type="OrthoDB" id="5414547at2759"/>
<evidence type="ECO:0000313" key="4">
    <source>
        <dbReference type="Proteomes" id="UP000696280"/>
    </source>
</evidence>
<name>A0A9N9L856_9HELO</name>
<evidence type="ECO:0000313" key="3">
    <source>
        <dbReference type="EMBL" id="CAG8962051.1"/>
    </source>
</evidence>
<feature type="region of interest" description="Disordered" evidence="1">
    <location>
        <begin position="158"/>
        <end position="222"/>
    </location>
</feature>
<dbReference type="InterPro" id="IPR047204">
    <property type="entry name" value="RMP1_RBD"/>
</dbReference>
<gene>
    <name evidence="3" type="ORF">HYFRA_00005093</name>
</gene>
<sequence length="222" mass="24560">MRMLCEMTGTNEYGIGKSKKESKFTIAAREKLGARIEFLTRYMVGRWYLAFTTLTADNQYAALGLMLLGSLARFQTVIKQVAKEINLVLDKDLEIPEIIQSREGISDLGLLQGKGDVGEVISREAFGPLGLEGRDVDDGEGEDVGSLREKVVKEKKRRNEVVEDVESEGNDGASNLLKRKKKRKESGEEVVSVKGESTAKVKKAKKKKKKGDAFDDLFGGLI</sequence>
<dbReference type="GO" id="GO:0000172">
    <property type="term" value="C:ribonuclease MRP complex"/>
    <property type="evidence" value="ECO:0007669"/>
    <property type="project" value="InterPro"/>
</dbReference>
<dbReference type="AlphaFoldDB" id="A0A9N9L856"/>
<evidence type="ECO:0000256" key="1">
    <source>
        <dbReference type="SAM" id="MobiDB-lite"/>
    </source>
</evidence>
<feature type="compositionally biased region" description="Basic residues" evidence="1">
    <location>
        <begin position="200"/>
        <end position="210"/>
    </location>
</feature>
<organism evidence="3 4">
    <name type="scientific">Hymenoscyphus fraxineus</name>
    <dbReference type="NCBI Taxonomy" id="746836"/>
    <lineage>
        <taxon>Eukaryota</taxon>
        <taxon>Fungi</taxon>
        <taxon>Dikarya</taxon>
        <taxon>Ascomycota</taxon>
        <taxon>Pezizomycotina</taxon>
        <taxon>Leotiomycetes</taxon>
        <taxon>Helotiales</taxon>
        <taxon>Helotiaceae</taxon>
        <taxon>Hymenoscyphus</taxon>
    </lineage>
</organism>
<comment type="caution">
    <text evidence="3">The sequence shown here is derived from an EMBL/GenBank/DDBJ whole genome shotgun (WGS) entry which is preliminary data.</text>
</comment>
<protein>
    <recommendedName>
        <fullName evidence="2">RNase MRP protein 1 RNA binding domain-containing protein</fullName>
    </recommendedName>
</protein>